<dbReference type="SUPFAM" id="SSF57903">
    <property type="entry name" value="FYVE/PHD zinc finger"/>
    <property type="match status" value="1"/>
</dbReference>
<dbReference type="PANTHER" id="PTHR10333">
    <property type="entry name" value="INHIBITOR OF GROWTH PROTEIN"/>
    <property type="match status" value="1"/>
</dbReference>
<keyword evidence="4 10" id="KW-0863">Zinc-finger</keyword>
<evidence type="ECO:0000256" key="5">
    <source>
        <dbReference type="ARBA" id="ARBA00022833"/>
    </source>
</evidence>
<dbReference type="GO" id="GO:0006355">
    <property type="term" value="P:regulation of DNA-templated transcription"/>
    <property type="evidence" value="ECO:0007669"/>
    <property type="project" value="TreeGrafter"/>
</dbReference>
<organism evidence="14 15">
    <name type="scientific">Trichophyton equinum (strain ATCC MYA-4606 / CBS 127.97)</name>
    <name type="common">Horse ringworm fungus</name>
    <dbReference type="NCBI Taxonomy" id="559882"/>
    <lineage>
        <taxon>Eukaryota</taxon>
        <taxon>Fungi</taxon>
        <taxon>Dikarya</taxon>
        <taxon>Ascomycota</taxon>
        <taxon>Pezizomycotina</taxon>
        <taxon>Eurotiomycetes</taxon>
        <taxon>Eurotiomycetidae</taxon>
        <taxon>Onygenales</taxon>
        <taxon>Arthrodermataceae</taxon>
        <taxon>Trichophyton</taxon>
    </lineage>
</organism>
<feature type="binding site" evidence="9">
    <location>
        <position position="518"/>
    </location>
    <ligand>
        <name>Zn(2+)</name>
        <dbReference type="ChEBI" id="CHEBI:29105"/>
        <label>2</label>
    </ligand>
</feature>
<comment type="domain">
    <text evidence="11">The PHD-type zinc finger mediates the binding to H3K4me3.</text>
</comment>
<evidence type="ECO:0000313" key="14">
    <source>
        <dbReference type="EMBL" id="EGE09354.1"/>
    </source>
</evidence>
<evidence type="ECO:0000256" key="8">
    <source>
        <dbReference type="PIRSR" id="PIRSR628651-50"/>
    </source>
</evidence>
<feature type="region of interest" description="Disordered" evidence="12">
    <location>
        <begin position="204"/>
        <end position="500"/>
    </location>
</feature>
<feature type="binding site" evidence="9">
    <location>
        <position position="547"/>
    </location>
    <ligand>
        <name>Zn(2+)</name>
        <dbReference type="ChEBI" id="CHEBI:29105"/>
        <label>2</label>
    </ligand>
</feature>
<feature type="binding site" evidence="9">
    <location>
        <position position="507"/>
    </location>
    <ligand>
        <name>Zn(2+)</name>
        <dbReference type="ChEBI" id="CHEBI:29105"/>
        <label>1</label>
    </ligand>
</feature>
<dbReference type="PROSITE" id="PS01359">
    <property type="entry name" value="ZF_PHD_1"/>
    <property type="match status" value="1"/>
</dbReference>
<feature type="compositionally biased region" description="Polar residues" evidence="12">
    <location>
        <begin position="1"/>
        <end position="35"/>
    </location>
</feature>
<comment type="subunit">
    <text evidence="11">Component of an histone acetyltransferase complex. Interacts with H3K4me3 and to a lesser extent with H3K4me2.</text>
</comment>
<dbReference type="InterPro" id="IPR001965">
    <property type="entry name" value="Znf_PHD"/>
</dbReference>
<evidence type="ECO:0000313" key="15">
    <source>
        <dbReference type="Proteomes" id="UP000009169"/>
    </source>
</evidence>
<dbReference type="GO" id="GO:0033698">
    <property type="term" value="C:Rpd3L complex"/>
    <property type="evidence" value="ECO:0007669"/>
    <property type="project" value="TreeGrafter"/>
</dbReference>
<dbReference type="InterPro" id="IPR011011">
    <property type="entry name" value="Znf_FYVE_PHD"/>
</dbReference>
<evidence type="ECO:0000256" key="4">
    <source>
        <dbReference type="ARBA" id="ARBA00022771"/>
    </source>
</evidence>
<comment type="subcellular location">
    <subcellularLocation>
        <location evidence="1 11">Nucleus</location>
    </subcellularLocation>
</comment>
<dbReference type="HOGENOM" id="CLU_006204_0_1_1"/>
<sequence>MASSSMPTGGNASNIRQTARQTRTNPSRQSKTAGRTSLIGGLAGGPSSLGGGHGAGGSVHGNSVPAGIYPGITHFSDAIDALPREFRRHNSLLNEVDGKAWALEEQLSKLLTTATKLISVDYDAPRPKQVDVTPTRQVFQSIRSTLGDLLGTIDEKNHVARNANATLQLDVSRLDAIYPHVQREVSDEARLGSLTHWAYINKPTPKTSASAVNERPRRDTAGANSHRTAHGDADNEPKKEPVRRQRRTQAEIEADEARGITVRRGKPGPKSRTADNQSSEQALTAGGGPGIVTAKRRKVEHTQSMAATAMERSASTATNAGGRAGSKESPAPDAVKKRTRAPNVNSAARKRMIEKDLLDARPPSAKGAASPRIDTLASRSNGDSIRNSPKTAALELKHEDASSMGPVGTSGHMHDGKADYSNLPELNTGVSTKRSSKNSTPVSSTYAESQQRSRPSRTGDGPKRSHKKTGSISTARQMALSAAADEAADEPRGTEGDDPMEPRYCYCNEVSFGEMVACDNPNCPREWFHLSCVGLTKPPSKSVVWYCNECKDGARKAKSGNGK</sequence>
<keyword evidence="5 9" id="KW-0862">Zinc</keyword>
<evidence type="ECO:0000256" key="1">
    <source>
        <dbReference type="ARBA" id="ARBA00004123"/>
    </source>
</evidence>
<evidence type="ECO:0000256" key="3">
    <source>
        <dbReference type="ARBA" id="ARBA00022723"/>
    </source>
</evidence>
<feature type="compositionally biased region" description="Basic and acidic residues" evidence="12">
    <location>
        <begin position="229"/>
        <end position="243"/>
    </location>
</feature>
<dbReference type="eggNOG" id="KOG1973">
    <property type="taxonomic scope" value="Eukaryota"/>
</dbReference>
<dbReference type="OrthoDB" id="4173905at2759"/>
<protein>
    <recommendedName>
        <fullName evidence="11">Chromatin modification-related protein</fullName>
    </recommendedName>
</protein>
<dbReference type="CDD" id="cd15505">
    <property type="entry name" value="PHD_ING"/>
    <property type="match status" value="1"/>
</dbReference>
<evidence type="ECO:0000256" key="7">
    <source>
        <dbReference type="ARBA" id="ARBA00023242"/>
    </source>
</evidence>
<keyword evidence="3 9" id="KW-0479">Metal-binding</keyword>
<feature type="domain" description="PHD-type" evidence="13">
    <location>
        <begin position="502"/>
        <end position="553"/>
    </location>
</feature>
<dbReference type="AlphaFoldDB" id="F2Q5D6"/>
<evidence type="ECO:0000256" key="12">
    <source>
        <dbReference type="SAM" id="MobiDB-lite"/>
    </source>
</evidence>
<dbReference type="PROSITE" id="PS50016">
    <property type="entry name" value="ZF_PHD_2"/>
    <property type="match status" value="1"/>
</dbReference>
<evidence type="ECO:0000256" key="2">
    <source>
        <dbReference type="ARBA" id="ARBA00010210"/>
    </source>
</evidence>
<dbReference type="GO" id="GO:0070210">
    <property type="term" value="C:Rpd3L-Expanded complex"/>
    <property type="evidence" value="ECO:0007669"/>
    <property type="project" value="TreeGrafter"/>
</dbReference>
<dbReference type="FunFam" id="3.30.40.10:FF:000177">
    <property type="entry name" value="PHD finger protein ING"/>
    <property type="match status" value="1"/>
</dbReference>
<dbReference type="SMART" id="SM01408">
    <property type="entry name" value="ING"/>
    <property type="match status" value="1"/>
</dbReference>
<gene>
    <name evidence="14" type="ORF">TEQG_08330</name>
</gene>
<name>F2Q5D6_TRIEC</name>
<dbReference type="GO" id="GO:0006325">
    <property type="term" value="P:chromatin organization"/>
    <property type="evidence" value="ECO:0007669"/>
    <property type="project" value="UniProtKB-KW"/>
</dbReference>
<dbReference type="EMBL" id="DS995802">
    <property type="protein sequence ID" value="EGE09354.1"/>
    <property type="molecule type" value="Genomic_DNA"/>
</dbReference>
<feature type="site" description="Histone H3K4me3 binding" evidence="8">
    <location>
        <position position="515"/>
    </location>
</feature>
<dbReference type="InterPro" id="IPR019786">
    <property type="entry name" value="Zinc_finger_PHD-type_CS"/>
</dbReference>
<dbReference type="InterPro" id="IPR028651">
    <property type="entry name" value="ING_fam"/>
</dbReference>
<accession>F2Q5D6</accession>
<feature type="compositionally biased region" description="Polar residues" evidence="12">
    <location>
        <begin position="424"/>
        <end position="453"/>
    </location>
</feature>
<feature type="compositionally biased region" description="Polar residues" evidence="12">
    <location>
        <begin position="377"/>
        <end position="390"/>
    </location>
</feature>
<dbReference type="SMART" id="SM00249">
    <property type="entry name" value="PHD"/>
    <property type="match status" value="1"/>
</dbReference>
<dbReference type="InterPro" id="IPR024610">
    <property type="entry name" value="ING_N_histone-binding"/>
</dbReference>
<feature type="binding site" evidence="9">
    <location>
        <position position="532"/>
    </location>
    <ligand>
        <name>Zn(2+)</name>
        <dbReference type="ChEBI" id="CHEBI:29105"/>
        <label>1</label>
    </ligand>
</feature>
<keyword evidence="6 11" id="KW-0156">Chromatin regulator</keyword>
<dbReference type="PANTHER" id="PTHR10333:SF42">
    <property type="entry name" value="INHIBITOR OF GROWTH PROTEIN 5"/>
    <property type="match status" value="1"/>
</dbReference>
<feature type="site" description="Histone H3K4me3 binding" evidence="8">
    <location>
        <position position="527"/>
    </location>
</feature>
<evidence type="ECO:0000256" key="6">
    <source>
        <dbReference type="ARBA" id="ARBA00022853"/>
    </source>
</evidence>
<dbReference type="Pfam" id="PF12998">
    <property type="entry name" value="ING"/>
    <property type="match status" value="1"/>
</dbReference>
<dbReference type="GO" id="GO:0008270">
    <property type="term" value="F:zinc ion binding"/>
    <property type="evidence" value="ECO:0007669"/>
    <property type="project" value="UniProtKB-KW"/>
</dbReference>
<feature type="binding site" evidence="9">
    <location>
        <position position="523"/>
    </location>
    <ligand>
        <name>Zn(2+)</name>
        <dbReference type="ChEBI" id="CHEBI:29105"/>
        <label>2</label>
    </ligand>
</feature>
<feature type="compositionally biased region" description="Gly residues" evidence="12">
    <location>
        <begin position="41"/>
        <end position="58"/>
    </location>
</feature>
<dbReference type="VEuPathDB" id="FungiDB:TEQG_08330"/>
<evidence type="ECO:0000256" key="10">
    <source>
        <dbReference type="PROSITE-ProRule" id="PRU00146"/>
    </source>
</evidence>
<reference evidence="15" key="1">
    <citation type="journal article" date="2012" name="MBio">
        <title>Comparative genome analysis of Trichophyton rubrum and related dermatophytes reveals candidate genes involved in infection.</title>
        <authorList>
            <person name="Martinez D.A."/>
            <person name="Oliver B.G."/>
            <person name="Graeser Y."/>
            <person name="Goldberg J.M."/>
            <person name="Li W."/>
            <person name="Martinez-Rossi N.M."/>
            <person name="Monod M."/>
            <person name="Shelest E."/>
            <person name="Barton R.C."/>
            <person name="Birch E."/>
            <person name="Brakhage A.A."/>
            <person name="Chen Z."/>
            <person name="Gurr S.J."/>
            <person name="Heiman D."/>
            <person name="Heitman J."/>
            <person name="Kosti I."/>
            <person name="Rossi A."/>
            <person name="Saif S."/>
            <person name="Samalova M."/>
            <person name="Saunders C.W."/>
            <person name="Shea T."/>
            <person name="Summerbell R.C."/>
            <person name="Xu J."/>
            <person name="Young S."/>
            <person name="Zeng Q."/>
            <person name="Birren B.W."/>
            <person name="Cuomo C.A."/>
            <person name="White T.C."/>
        </authorList>
    </citation>
    <scope>NUCLEOTIDE SEQUENCE [LARGE SCALE GENOMIC DNA]</scope>
    <source>
        <strain evidence="15">ATCC MYA-4606 / CBS 127.97</strain>
    </source>
</reference>
<feature type="binding site" evidence="9">
    <location>
        <position position="550"/>
    </location>
    <ligand>
        <name>Zn(2+)</name>
        <dbReference type="ChEBI" id="CHEBI:29105"/>
        <label>2</label>
    </ligand>
</feature>
<comment type="function">
    <text evidence="11">Component of an histone acetyltransferase complex.</text>
</comment>
<dbReference type="Proteomes" id="UP000009169">
    <property type="component" value="Unassembled WGS sequence"/>
</dbReference>
<feature type="binding site" evidence="9">
    <location>
        <position position="529"/>
    </location>
    <ligand>
        <name>Zn(2+)</name>
        <dbReference type="ChEBI" id="CHEBI:29105"/>
        <label>1</label>
    </ligand>
</feature>
<feature type="region of interest" description="Disordered" evidence="12">
    <location>
        <begin position="1"/>
        <end position="58"/>
    </location>
</feature>
<feature type="site" description="Histone H3K4me3 binding" evidence="8">
    <location>
        <position position="504"/>
    </location>
</feature>
<dbReference type="Gene3D" id="6.10.140.1740">
    <property type="match status" value="1"/>
</dbReference>
<proteinExistence type="inferred from homology"/>
<keyword evidence="15" id="KW-1185">Reference proteome</keyword>
<dbReference type="InterPro" id="IPR013083">
    <property type="entry name" value="Znf_RING/FYVE/PHD"/>
</dbReference>
<keyword evidence="7 11" id="KW-0539">Nucleus</keyword>
<feature type="site" description="Histone H3K4me3 binding" evidence="8">
    <location>
        <position position="519"/>
    </location>
</feature>
<evidence type="ECO:0000259" key="13">
    <source>
        <dbReference type="PROSITE" id="PS50016"/>
    </source>
</evidence>
<dbReference type="Gene3D" id="3.30.40.10">
    <property type="entry name" value="Zinc/RING finger domain, C3HC4 (zinc finger)"/>
    <property type="match status" value="1"/>
</dbReference>
<dbReference type="InterPro" id="IPR019787">
    <property type="entry name" value="Znf_PHD-finger"/>
</dbReference>
<evidence type="ECO:0000256" key="11">
    <source>
        <dbReference type="RuleBase" id="RU361213"/>
    </source>
</evidence>
<comment type="similarity">
    <text evidence="2 11">Belongs to the ING family.</text>
</comment>
<feature type="binding site" evidence="9">
    <location>
        <position position="505"/>
    </location>
    <ligand>
        <name>Zn(2+)</name>
        <dbReference type="ChEBI" id="CHEBI:29105"/>
        <label>1</label>
    </ligand>
</feature>
<evidence type="ECO:0000256" key="9">
    <source>
        <dbReference type="PIRSR" id="PIRSR628651-51"/>
    </source>
</evidence>